<dbReference type="PANTHER" id="PTHR42961">
    <property type="entry name" value="IRON-SULFUR PROTEIN NUBPL"/>
    <property type="match status" value="1"/>
</dbReference>
<organism evidence="11 12">
    <name type="scientific">Sulfobacillus thermotolerans</name>
    <dbReference type="NCBI Taxonomy" id="338644"/>
    <lineage>
        <taxon>Bacteria</taxon>
        <taxon>Bacillati</taxon>
        <taxon>Bacillota</taxon>
        <taxon>Clostridia</taxon>
        <taxon>Eubacteriales</taxon>
        <taxon>Clostridiales Family XVII. Incertae Sedis</taxon>
        <taxon>Sulfobacillus</taxon>
    </lineage>
</organism>
<protein>
    <recommendedName>
        <fullName evidence="8">Iron-sulfur cluster carrier protein</fullName>
    </recommendedName>
</protein>
<feature type="region of interest" description="Disordered" evidence="9">
    <location>
        <begin position="93"/>
        <end position="141"/>
    </location>
</feature>
<keyword evidence="7 8" id="KW-0411">Iron-sulfur</keyword>
<keyword evidence="4 8" id="KW-0547">Nucleotide-binding</keyword>
<keyword evidence="12" id="KW-1185">Reference proteome</keyword>
<dbReference type="CDD" id="cd02037">
    <property type="entry name" value="Mrp_NBP35"/>
    <property type="match status" value="1"/>
</dbReference>
<sequence>MLDQARVLEALEEVQDPELRQSIVTLNMVRTIDIKPNGVVSLDIALTVDGCPLHEKITADVKHSLGRLPEVKDISVTLSVMNEQERRVAFQKAFEAAQQARQGEPARSEGGTRINVTPPPPKSSGKAPLIGPLPGQGAASGMMSDADSTIIIGVASGKGGVGKSTVTANLAVALARMGSRVGVIDMDIYGFSQGRMFGAKEKAKVNEQEKIIPWSMHGVHVVSMGMFVEEGQAIVWRGPMLGKMMQQFFSDVAWPTLDYLLIDLPPGTGDVALDMAQKVRKAKLVLVTTPQQVATQVAHRAGDVAQKAHQEIIGVIENMSYVVCPHGERMNVFGEGGGQSLADLFHVPLLGQIPLESTVREGGDKGRPLAASEPTSPAGAVFLSIAERIKQTLSNEAAG</sequence>
<dbReference type="SUPFAM" id="SSF52540">
    <property type="entry name" value="P-loop containing nucleoside triphosphate hydrolases"/>
    <property type="match status" value="1"/>
</dbReference>
<evidence type="ECO:0000256" key="5">
    <source>
        <dbReference type="ARBA" id="ARBA00022840"/>
    </source>
</evidence>
<dbReference type="InterPro" id="IPR002744">
    <property type="entry name" value="MIP18-like"/>
</dbReference>
<dbReference type="InterPro" id="IPR034904">
    <property type="entry name" value="FSCA_dom_sf"/>
</dbReference>
<comment type="function">
    <text evidence="8">Binds and transfers iron-sulfur (Fe-S) clusters to target apoproteins. Can hydrolyze ATP.</text>
</comment>
<comment type="similarity">
    <text evidence="1">In the N-terminal section; belongs to the MIP18 family.</text>
</comment>
<evidence type="ECO:0000256" key="9">
    <source>
        <dbReference type="SAM" id="MobiDB-lite"/>
    </source>
</evidence>
<dbReference type="InterPro" id="IPR044304">
    <property type="entry name" value="NUBPL-like"/>
</dbReference>
<dbReference type="EMBL" id="CP019454">
    <property type="protein sequence ID" value="AUW94794.1"/>
    <property type="molecule type" value="Genomic_DNA"/>
</dbReference>
<gene>
    <name evidence="11" type="ORF">BXT84_13260</name>
</gene>
<comment type="subunit">
    <text evidence="8">Homodimer.</text>
</comment>
<evidence type="ECO:0000256" key="2">
    <source>
        <dbReference type="ARBA" id="ARBA00008205"/>
    </source>
</evidence>
<name>A0ABM6RTM5_9FIRM</name>
<evidence type="ECO:0000256" key="6">
    <source>
        <dbReference type="ARBA" id="ARBA00023004"/>
    </source>
</evidence>
<keyword evidence="6 8" id="KW-0408">Iron</keyword>
<feature type="binding site" evidence="8">
    <location>
        <begin position="157"/>
        <end position="164"/>
    </location>
    <ligand>
        <name>ATP</name>
        <dbReference type="ChEBI" id="CHEBI:30616"/>
    </ligand>
</feature>
<dbReference type="InterPro" id="IPR000808">
    <property type="entry name" value="Mrp-like_CS"/>
</dbReference>
<feature type="compositionally biased region" description="Low complexity" evidence="9">
    <location>
        <begin position="93"/>
        <end position="102"/>
    </location>
</feature>
<dbReference type="Gene3D" id="3.40.50.300">
    <property type="entry name" value="P-loop containing nucleotide triphosphate hydrolases"/>
    <property type="match status" value="1"/>
</dbReference>
<evidence type="ECO:0000259" key="10">
    <source>
        <dbReference type="Pfam" id="PF01883"/>
    </source>
</evidence>
<dbReference type="HAMAP" id="MF_02040">
    <property type="entry name" value="Mrp_NBP35"/>
    <property type="match status" value="1"/>
</dbReference>
<dbReference type="InterPro" id="IPR027417">
    <property type="entry name" value="P-loop_NTPase"/>
</dbReference>
<dbReference type="Gene3D" id="3.30.300.130">
    <property type="entry name" value="Fe-S cluster assembly (FSCA)"/>
    <property type="match status" value="1"/>
</dbReference>
<evidence type="ECO:0000256" key="1">
    <source>
        <dbReference type="ARBA" id="ARBA00007352"/>
    </source>
</evidence>
<keyword evidence="5 8" id="KW-0067">ATP-binding</keyword>
<dbReference type="RefSeq" id="WP_103376234.1">
    <property type="nucleotide sequence ID" value="NZ_CP133983.1"/>
</dbReference>
<dbReference type="SUPFAM" id="SSF117916">
    <property type="entry name" value="Fe-S cluster assembly (FSCA) domain-like"/>
    <property type="match status" value="1"/>
</dbReference>
<dbReference type="InterPro" id="IPR019591">
    <property type="entry name" value="Mrp/NBP35_ATP-bd"/>
</dbReference>
<keyword evidence="3 8" id="KW-0479">Metal-binding</keyword>
<evidence type="ECO:0000256" key="7">
    <source>
        <dbReference type="ARBA" id="ARBA00023014"/>
    </source>
</evidence>
<evidence type="ECO:0000256" key="4">
    <source>
        <dbReference type="ARBA" id="ARBA00022741"/>
    </source>
</evidence>
<evidence type="ECO:0000256" key="3">
    <source>
        <dbReference type="ARBA" id="ARBA00022723"/>
    </source>
</evidence>
<proteinExistence type="inferred from homology"/>
<dbReference type="PANTHER" id="PTHR42961:SF2">
    <property type="entry name" value="IRON-SULFUR PROTEIN NUBPL"/>
    <property type="match status" value="1"/>
</dbReference>
<accession>A0ABM6RTM5</accession>
<comment type="similarity">
    <text evidence="8">Belongs to the Mrp/NBP35 ATP-binding proteins family.</text>
</comment>
<evidence type="ECO:0000313" key="12">
    <source>
        <dbReference type="Proteomes" id="UP000325292"/>
    </source>
</evidence>
<comment type="similarity">
    <text evidence="2">In the C-terminal section; belongs to the Mrp/NBP35 ATP-binding proteins family.</text>
</comment>
<dbReference type="Pfam" id="PF10609">
    <property type="entry name" value="ParA"/>
    <property type="match status" value="1"/>
</dbReference>
<dbReference type="PROSITE" id="PS01215">
    <property type="entry name" value="MRP"/>
    <property type="match status" value="1"/>
</dbReference>
<reference evidence="11 12" key="1">
    <citation type="journal article" date="2019" name="Sci. Rep.">
        <title>Sulfobacillus thermotolerans: new insights into resistance and metabolic capacities of acidophilic chemolithotrophs.</title>
        <authorList>
            <person name="Panyushkina A.E."/>
            <person name="Babenko V.V."/>
            <person name="Nikitina A.S."/>
            <person name="Selezneva O.V."/>
            <person name="Tsaplina I.A."/>
            <person name="Letarova M.A."/>
            <person name="Kostryukova E.S."/>
            <person name="Letarov A.V."/>
        </authorList>
    </citation>
    <scope>NUCLEOTIDE SEQUENCE [LARGE SCALE GENOMIC DNA]</scope>
    <source>
        <strain evidence="11 12">Kr1</strain>
    </source>
</reference>
<evidence type="ECO:0000256" key="8">
    <source>
        <dbReference type="HAMAP-Rule" id="MF_02040"/>
    </source>
</evidence>
<dbReference type="Proteomes" id="UP000325292">
    <property type="component" value="Chromosome"/>
</dbReference>
<evidence type="ECO:0000313" key="11">
    <source>
        <dbReference type="EMBL" id="AUW94794.1"/>
    </source>
</evidence>
<keyword evidence="8" id="KW-0378">Hydrolase</keyword>
<dbReference type="Pfam" id="PF01883">
    <property type="entry name" value="FeS_assembly_P"/>
    <property type="match status" value="1"/>
</dbReference>
<feature type="domain" description="MIP18 family-like" evidence="10">
    <location>
        <begin position="5"/>
        <end position="76"/>
    </location>
</feature>
<dbReference type="InterPro" id="IPR033756">
    <property type="entry name" value="YlxH/NBP35"/>
</dbReference>